<proteinExistence type="predicted"/>
<dbReference type="STRING" id="999415.HMPREF9943_00272"/>
<name>M2Q3M9_9FIRM</name>
<keyword evidence="2" id="KW-1185">Reference proteome</keyword>
<gene>
    <name evidence="1" type="ORF">HMPREF9943_00272</name>
</gene>
<accession>M2Q3M9</accession>
<evidence type="ECO:0000313" key="2">
    <source>
        <dbReference type="Proteomes" id="UP000011758"/>
    </source>
</evidence>
<comment type="caution">
    <text evidence="1">The sequence shown here is derived from an EMBL/GenBank/DDBJ whole genome shotgun (WGS) entry which is preliminary data.</text>
</comment>
<dbReference type="AlphaFoldDB" id="M2Q3M9"/>
<dbReference type="Gene3D" id="3.40.50.880">
    <property type="match status" value="1"/>
</dbReference>
<dbReference type="BioCyc" id="ECAT999415-HMP:GTTI-282-MONOMER"/>
<dbReference type="OrthoDB" id="3684496at2"/>
<evidence type="ECO:0008006" key="3">
    <source>
        <dbReference type="Google" id="ProtNLM"/>
    </source>
</evidence>
<protein>
    <recommendedName>
        <fullName evidence="3">DJ-1/PfpI domain-containing protein</fullName>
    </recommendedName>
</protein>
<organism evidence="1 2">
    <name type="scientific">Eggerthia catenaformis OT 569 = DSM 20559</name>
    <dbReference type="NCBI Taxonomy" id="999415"/>
    <lineage>
        <taxon>Bacteria</taxon>
        <taxon>Bacillati</taxon>
        <taxon>Bacillota</taxon>
        <taxon>Erysipelotrichia</taxon>
        <taxon>Erysipelotrichales</taxon>
        <taxon>Coprobacillaceae</taxon>
        <taxon>Eggerthia</taxon>
    </lineage>
</organism>
<dbReference type="Proteomes" id="UP000011758">
    <property type="component" value="Unassembled WGS sequence"/>
</dbReference>
<dbReference type="EMBL" id="AGEJ01000005">
    <property type="protein sequence ID" value="EMD17485.1"/>
    <property type="molecule type" value="Genomic_DNA"/>
</dbReference>
<reference evidence="1 2" key="1">
    <citation type="submission" date="2013-02" db="EMBL/GenBank/DDBJ databases">
        <title>The Genome Sequence of Lactobacillus catenaformis F0143.</title>
        <authorList>
            <consortium name="The Broad Institute Genome Sequencing Platform"/>
            <person name="Earl A."/>
            <person name="Ward D."/>
            <person name="Feldgarden M."/>
            <person name="Gevers D."/>
            <person name="Izard J."/>
            <person name="Blanton J.M."/>
            <person name="Mathney J."/>
            <person name="Dewhirst F.E."/>
            <person name="Young S.K."/>
            <person name="Zeng Q."/>
            <person name="Gargeya S."/>
            <person name="Fitzgerald M."/>
            <person name="Haas B."/>
            <person name="Abouelleil A."/>
            <person name="Alvarado L."/>
            <person name="Arachchi H.M."/>
            <person name="Berlin A."/>
            <person name="Chapman S.B."/>
            <person name="Gearin G."/>
            <person name="Goldberg J."/>
            <person name="Griggs A."/>
            <person name="Gujja S."/>
            <person name="Hansen M."/>
            <person name="Heiman D."/>
            <person name="Howarth C."/>
            <person name="Larimer J."/>
            <person name="Lui A."/>
            <person name="MacDonald P.J.P."/>
            <person name="McCowen C."/>
            <person name="Montmayeur A."/>
            <person name="Murphy C."/>
            <person name="Neiman D."/>
            <person name="Pearson M."/>
            <person name="Priest M."/>
            <person name="Roberts A."/>
            <person name="Saif S."/>
            <person name="Shea T."/>
            <person name="Sisk P."/>
            <person name="Stolte C."/>
            <person name="Sykes S."/>
            <person name="Wortman J."/>
            <person name="Nusbaum C."/>
            <person name="Birren B."/>
        </authorList>
    </citation>
    <scope>NUCLEOTIDE SEQUENCE [LARGE SCALE GENOMIC DNA]</scope>
    <source>
        <strain evidence="1 2">OT 569</strain>
    </source>
</reference>
<dbReference type="SUPFAM" id="SSF52317">
    <property type="entry name" value="Class I glutamine amidotransferase-like"/>
    <property type="match status" value="1"/>
</dbReference>
<dbReference type="InterPro" id="IPR029062">
    <property type="entry name" value="Class_I_gatase-like"/>
</dbReference>
<dbReference type="RefSeq" id="WP_004801340.1">
    <property type="nucleotide sequence ID" value="NZ_KB446646.1"/>
</dbReference>
<sequence length="102" mass="11459">MIVADMCSGTLLLEETDIIKGKKVTDYHGYEERLLSGQFIHDENLITPVGSATPYPITFKIAVFGLLKAQEAAFNMQLDLLMPGKHIYTTLRYPDQIAHPYS</sequence>
<evidence type="ECO:0000313" key="1">
    <source>
        <dbReference type="EMBL" id="EMD17485.1"/>
    </source>
</evidence>